<keyword evidence="10 13" id="KW-0472">Membrane</keyword>
<reference evidence="15 17" key="1">
    <citation type="submission" date="2016-10" db="EMBL/GenBank/DDBJ databases">
        <authorList>
            <person name="de Groot N.N."/>
        </authorList>
    </citation>
    <scope>NUCLEOTIDE SEQUENCE [LARGE SCALE GENOMIC DNA]</scope>
    <source>
        <strain evidence="15 17">M79</strain>
    </source>
</reference>
<evidence type="ECO:0000256" key="13">
    <source>
        <dbReference type="SAM" id="Phobius"/>
    </source>
</evidence>
<dbReference type="GO" id="GO:0005267">
    <property type="term" value="F:potassium channel activity"/>
    <property type="evidence" value="ECO:0007669"/>
    <property type="project" value="UniProtKB-KW"/>
</dbReference>
<evidence type="ECO:0000313" key="14">
    <source>
        <dbReference type="EMBL" id="MDH7959148.1"/>
    </source>
</evidence>
<dbReference type="Pfam" id="PF06736">
    <property type="entry name" value="TMEM175"/>
    <property type="match status" value="1"/>
</dbReference>
<evidence type="ECO:0000256" key="9">
    <source>
        <dbReference type="ARBA" id="ARBA00023065"/>
    </source>
</evidence>
<keyword evidence="3" id="KW-0813">Transport</keyword>
<dbReference type="EMBL" id="FOTJ01000001">
    <property type="protein sequence ID" value="SFL07173.1"/>
    <property type="molecule type" value="Genomic_DNA"/>
</dbReference>
<evidence type="ECO:0000256" key="4">
    <source>
        <dbReference type="ARBA" id="ARBA00022538"/>
    </source>
</evidence>
<keyword evidence="6" id="KW-0631">Potassium channel</keyword>
<evidence type="ECO:0000256" key="6">
    <source>
        <dbReference type="ARBA" id="ARBA00022826"/>
    </source>
</evidence>
<keyword evidence="7" id="KW-0630">Potassium</keyword>
<protein>
    <submittedName>
        <fullName evidence="14">TMEM175 family protein</fullName>
    </submittedName>
    <submittedName>
        <fullName evidence="15">Uncharacterized membrane protein</fullName>
    </submittedName>
</protein>
<keyword evidence="5 13" id="KW-0812">Transmembrane</keyword>
<feature type="transmembrane region" description="Helical" evidence="13">
    <location>
        <begin position="107"/>
        <end position="127"/>
    </location>
</feature>
<feature type="transmembrane region" description="Helical" evidence="13">
    <location>
        <begin position="74"/>
        <end position="95"/>
    </location>
</feature>
<dbReference type="GeneID" id="61074328"/>
<reference evidence="14" key="3">
    <citation type="submission" date="2023-04" db="EMBL/GenBank/DDBJ databases">
        <title>Genomic analysis of Lactococcus garvieae isolates.</title>
        <authorList>
            <person name="Zhanghang C."/>
        </authorList>
    </citation>
    <scope>NUCLEOTIDE SEQUENCE</scope>
    <source>
        <strain evidence="14">ZB-1</strain>
    </source>
</reference>
<evidence type="ECO:0000256" key="1">
    <source>
        <dbReference type="ARBA" id="ARBA00004141"/>
    </source>
</evidence>
<keyword evidence="9" id="KW-0406">Ion transport</keyword>
<dbReference type="RefSeq" id="WP_019299289.1">
    <property type="nucleotide sequence ID" value="NZ_AP026069.1"/>
</dbReference>
<feature type="transmembrane region" description="Helical" evidence="13">
    <location>
        <begin position="36"/>
        <end position="54"/>
    </location>
</feature>
<evidence type="ECO:0000256" key="8">
    <source>
        <dbReference type="ARBA" id="ARBA00022989"/>
    </source>
</evidence>
<keyword evidence="4" id="KW-0633">Potassium transport</keyword>
<keyword evidence="8 13" id="KW-1133">Transmembrane helix</keyword>
<dbReference type="EMBL" id="CP118627">
    <property type="protein sequence ID" value="WEA14639.1"/>
    <property type="molecule type" value="Genomic_DNA"/>
</dbReference>
<dbReference type="GO" id="GO:0015252">
    <property type="term" value="F:proton channel activity"/>
    <property type="evidence" value="ECO:0007669"/>
    <property type="project" value="InterPro"/>
</dbReference>
<comment type="catalytic activity">
    <reaction evidence="12">
        <text>K(+)(in) = K(+)(out)</text>
        <dbReference type="Rhea" id="RHEA:29463"/>
        <dbReference type="ChEBI" id="CHEBI:29103"/>
    </reaction>
</comment>
<evidence type="ECO:0000256" key="2">
    <source>
        <dbReference type="ARBA" id="ARBA00006920"/>
    </source>
</evidence>
<reference evidence="16" key="2">
    <citation type="submission" date="2023-02" db="EMBL/GenBank/DDBJ databases">
        <title>Comparative genomics and fermentation flavor characterization of five lactic acid bacteria reveal flavor biosynthesis metabolic pathways in fermented muskmelon puree.</title>
        <authorList>
            <person name="Yuan L."/>
            <person name="Li M."/>
            <person name="Xu X."/>
            <person name="Lao F."/>
            <person name="Wu J."/>
        </authorList>
    </citation>
    <scope>NUCLEOTIDE SEQUENCE</scope>
    <source>
        <strain evidence="16">Pa-2</strain>
    </source>
</reference>
<evidence type="ECO:0000256" key="3">
    <source>
        <dbReference type="ARBA" id="ARBA00022448"/>
    </source>
</evidence>
<comment type="subcellular location">
    <subcellularLocation>
        <location evidence="1">Membrane</location>
        <topology evidence="1">Multi-pass membrane protein</topology>
    </subcellularLocation>
</comment>
<dbReference type="OrthoDB" id="7626281at2"/>
<evidence type="ECO:0000256" key="10">
    <source>
        <dbReference type="ARBA" id="ARBA00023136"/>
    </source>
</evidence>
<gene>
    <name evidence="16" type="ORF">PWF74_03785</name>
    <name evidence="14" type="ORF">QHR29_01475</name>
    <name evidence="15" type="ORF">SAMN05216438_10192</name>
</gene>
<evidence type="ECO:0000256" key="11">
    <source>
        <dbReference type="ARBA" id="ARBA00023303"/>
    </source>
</evidence>
<dbReference type="Proteomes" id="UP001217324">
    <property type="component" value="Chromosome"/>
</dbReference>
<evidence type="ECO:0000313" key="16">
    <source>
        <dbReference type="EMBL" id="WEA14639.1"/>
    </source>
</evidence>
<dbReference type="Proteomes" id="UP000181969">
    <property type="component" value="Unassembled WGS sequence"/>
</dbReference>
<evidence type="ECO:0000313" key="17">
    <source>
        <dbReference type="Proteomes" id="UP000181969"/>
    </source>
</evidence>
<dbReference type="AlphaFoldDB" id="A0A1I4EPP3"/>
<proteinExistence type="inferred from homology"/>
<dbReference type="Proteomes" id="UP001157396">
    <property type="component" value="Unassembled WGS sequence"/>
</dbReference>
<evidence type="ECO:0000313" key="15">
    <source>
        <dbReference type="EMBL" id="SFL07173.1"/>
    </source>
</evidence>
<dbReference type="PANTHER" id="PTHR31462:SF5">
    <property type="entry name" value="ENDOSOMAL_LYSOSOMAL PROTON CHANNEL TMEM175"/>
    <property type="match status" value="1"/>
</dbReference>
<evidence type="ECO:0000256" key="12">
    <source>
        <dbReference type="ARBA" id="ARBA00034430"/>
    </source>
</evidence>
<accession>A0A1I4EPP3</accession>
<dbReference type="GO" id="GO:0016020">
    <property type="term" value="C:membrane"/>
    <property type="evidence" value="ECO:0007669"/>
    <property type="project" value="UniProtKB-SubCell"/>
</dbReference>
<organism evidence="15 17">
    <name type="scientific">Lactococcus garvieae</name>
    <dbReference type="NCBI Taxonomy" id="1363"/>
    <lineage>
        <taxon>Bacteria</taxon>
        <taxon>Bacillati</taxon>
        <taxon>Bacillota</taxon>
        <taxon>Bacilli</taxon>
        <taxon>Lactobacillales</taxon>
        <taxon>Streptococcaceae</taxon>
        <taxon>Lactococcus</taxon>
    </lineage>
</organism>
<name>A0A1I4EPP3_9LACT</name>
<keyword evidence="11" id="KW-0407">Ion channel</keyword>
<sequence>MTSGRLSAFTDGIVAILITVMVLNLRIPKGPNWTDLFDMGFIFLTYLASFYLLAIYWNNHHHLFHLAERVSGRILWWNVVLLFFMSFIPFTTNWLSEFSGSKTPEIVYAVNNLFIDIIFNILSYEIFKSRNYKLKDMHWVWKGGFSILILMVGIVLTVLLPVAQISLVATILSMIPWVIPDKQIENYVNKN</sequence>
<comment type="similarity">
    <text evidence="2">Belongs to the TMEM175 family.</text>
</comment>
<evidence type="ECO:0000256" key="5">
    <source>
        <dbReference type="ARBA" id="ARBA00022692"/>
    </source>
</evidence>
<dbReference type="EMBL" id="JARYTV010000001">
    <property type="protein sequence ID" value="MDH7959148.1"/>
    <property type="molecule type" value="Genomic_DNA"/>
</dbReference>
<feature type="transmembrane region" description="Helical" evidence="13">
    <location>
        <begin position="6"/>
        <end position="24"/>
    </location>
</feature>
<dbReference type="InterPro" id="IPR010617">
    <property type="entry name" value="TMEM175-like"/>
</dbReference>
<evidence type="ECO:0000256" key="7">
    <source>
        <dbReference type="ARBA" id="ARBA00022958"/>
    </source>
</evidence>
<feature type="transmembrane region" description="Helical" evidence="13">
    <location>
        <begin position="147"/>
        <end position="172"/>
    </location>
</feature>
<dbReference type="PANTHER" id="PTHR31462">
    <property type="entry name" value="ENDOSOMAL/LYSOSOMAL POTASSIUM CHANNEL TMEM175"/>
    <property type="match status" value="1"/>
</dbReference>